<protein>
    <submittedName>
        <fullName evidence="1">AAEL005118-PA</fullName>
    </submittedName>
</protein>
<proteinExistence type="predicted"/>
<dbReference type="KEGG" id="aag:5566019"/>
<accession>A0A1S4F9V9</accession>
<organism evidence="1 2">
    <name type="scientific">Aedes aegypti</name>
    <name type="common">Yellowfever mosquito</name>
    <name type="synonym">Culex aegypti</name>
    <dbReference type="NCBI Taxonomy" id="7159"/>
    <lineage>
        <taxon>Eukaryota</taxon>
        <taxon>Metazoa</taxon>
        <taxon>Ecdysozoa</taxon>
        <taxon>Arthropoda</taxon>
        <taxon>Hexapoda</taxon>
        <taxon>Insecta</taxon>
        <taxon>Pterygota</taxon>
        <taxon>Neoptera</taxon>
        <taxon>Endopterygota</taxon>
        <taxon>Diptera</taxon>
        <taxon>Nematocera</taxon>
        <taxon>Culicoidea</taxon>
        <taxon>Culicidae</taxon>
        <taxon>Culicinae</taxon>
        <taxon>Aedini</taxon>
        <taxon>Aedes</taxon>
        <taxon>Stegomyia</taxon>
    </lineage>
</organism>
<dbReference type="EMBL" id="CH477327">
    <property type="protein sequence ID" value="EAT43448.1"/>
    <property type="molecule type" value="Genomic_DNA"/>
</dbReference>
<dbReference type="Proteomes" id="UP000682892">
    <property type="component" value="Unassembled WGS sequence"/>
</dbReference>
<dbReference type="AlphaFoldDB" id="A0A1S4F9V9"/>
<reference evidence="1" key="3">
    <citation type="submission" date="2012-09" db="EMBL/GenBank/DDBJ databases">
        <authorList>
            <consortium name="VectorBase"/>
        </authorList>
    </citation>
    <scope>NUCLEOTIDE SEQUENCE</scope>
    <source>
        <strain evidence="1">Liverpool</strain>
    </source>
</reference>
<reference evidence="1" key="1">
    <citation type="submission" date="2005-10" db="EMBL/GenBank/DDBJ databases">
        <authorList>
            <person name="Loftus B.J."/>
            <person name="Nene V.M."/>
            <person name="Hannick L.I."/>
            <person name="Bidwell S."/>
            <person name="Haas B."/>
            <person name="Amedeo P."/>
            <person name="Orvis J."/>
            <person name="Wortman J.R."/>
            <person name="White O.R."/>
            <person name="Salzberg S."/>
            <person name="Shumway M."/>
            <person name="Koo H."/>
            <person name="Zhao Y."/>
            <person name="Holmes M."/>
            <person name="Miller J."/>
            <person name="Schatz M."/>
            <person name="Pop M."/>
            <person name="Pai G."/>
            <person name="Utterback T."/>
            <person name="Rogers Y.-H."/>
            <person name="Kravitz S."/>
            <person name="Fraser C.M."/>
        </authorList>
    </citation>
    <scope>NUCLEOTIDE SEQUENCE</scope>
    <source>
        <strain evidence="1">Liverpool</strain>
    </source>
</reference>
<sequence length="283" mass="32451">MDHEHFWKCIQHEFGEVHTHLQNILRIQSLCNQSLRLLTRESIVAIENDMRTMADYFINKCKNSKGSKEPSMRDIYGPRWETKPKEFTFLEGEILCLLGLAEYVQKKGIEGFLKFSKSSAVQNYISSVHKSIIPDESGTKVHVANLVQKIKSVYMALQIEEDPDFDRFVEKLDNLDVNWLAPSEKDNHLRASVQCPVCASEGHDRSITLKVDANGRWHIYSFTRHCDTYHYALPRMARQKQFIEAVEMDDAMDDSVSDPPSLGTGQIKIEEGDNGSLEYFATS</sequence>
<evidence type="ECO:0000313" key="1">
    <source>
        <dbReference type="EMBL" id="EAT43448.1"/>
    </source>
</evidence>
<reference evidence="1" key="2">
    <citation type="journal article" date="2007" name="Science">
        <title>Genome sequence of Aedes aegypti, a major arbovirus vector.</title>
        <authorList>
            <person name="Nene V."/>
            <person name="Wortman J.R."/>
            <person name="Lawson D."/>
            <person name="Haas B."/>
            <person name="Kodira C."/>
            <person name="Tu Z.J."/>
            <person name="Loftus B."/>
            <person name="Xi Z."/>
            <person name="Megy K."/>
            <person name="Grabherr M."/>
            <person name="Ren Q."/>
            <person name="Zdobnov E.M."/>
            <person name="Lobo N.F."/>
            <person name="Campbell K.S."/>
            <person name="Brown S.E."/>
            <person name="Bonaldo M.F."/>
            <person name="Zhu J."/>
            <person name="Sinkins S.P."/>
            <person name="Hogenkamp D.G."/>
            <person name="Amedeo P."/>
            <person name="Arensburger P."/>
            <person name="Atkinson P.W."/>
            <person name="Bidwell S."/>
            <person name="Biedler J."/>
            <person name="Birney E."/>
            <person name="Bruggner R.V."/>
            <person name="Costas J."/>
            <person name="Coy M.R."/>
            <person name="Crabtree J."/>
            <person name="Crawford M."/>
            <person name="Debruyn B."/>
            <person name="Decaprio D."/>
            <person name="Eiglmeier K."/>
            <person name="Eisenstadt E."/>
            <person name="El-Dorry H."/>
            <person name="Gelbart W.M."/>
            <person name="Gomes S.L."/>
            <person name="Hammond M."/>
            <person name="Hannick L.I."/>
            <person name="Hogan J.R."/>
            <person name="Holmes M.H."/>
            <person name="Jaffe D."/>
            <person name="Johnston J.S."/>
            <person name="Kennedy R.C."/>
            <person name="Koo H."/>
            <person name="Kravitz S."/>
            <person name="Kriventseva E.V."/>
            <person name="Kulp D."/>
            <person name="Labutti K."/>
            <person name="Lee E."/>
            <person name="Li S."/>
            <person name="Lovin D.D."/>
            <person name="Mao C."/>
            <person name="Mauceli E."/>
            <person name="Menck C.F."/>
            <person name="Miller J.R."/>
            <person name="Montgomery P."/>
            <person name="Mori A."/>
            <person name="Nascimento A.L."/>
            <person name="Naveira H.F."/>
            <person name="Nusbaum C."/>
            <person name="O'leary S."/>
            <person name="Orvis J."/>
            <person name="Pertea M."/>
            <person name="Quesneville H."/>
            <person name="Reidenbach K.R."/>
            <person name="Rogers Y.H."/>
            <person name="Roth C.W."/>
            <person name="Schneider J.R."/>
            <person name="Schatz M."/>
            <person name="Shumway M."/>
            <person name="Stanke M."/>
            <person name="Stinson E.O."/>
            <person name="Tubio J.M."/>
            <person name="Vanzee J.P."/>
            <person name="Verjovski-Almeida S."/>
            <person name="Werner D."/>
            <person name="White O."/>
            <person name="Wyder S."/>
            <person name="Zeng Q."/>
            <person name="Zhao Q."/>
            <person name="Zhao Y."/>
            <person name="Hill C.A."/>
            <person name="Raikhel A.S."/>
            <person name="Soares M.B."/>
            <person name="Knudson D.L."/>
            <person name="Lee N.H."/>
            <person name="Galagan J."/>
            <person name="Salzberg S.L."/>
            <person name="Paulsen I.T."/>
            <person name="Dimopoulos G."/>
            <person name="Collins F.H."/>
            <person name="Birren B."/>
            <person name="Fraser-Liggett C.M."/>
            <person name="Severson D.W."/>
        </authorList>
    </citation>
    <scope>NUCLEOTIDE SEQUENCE [LARGE SCALE GENOMIC DNA]</scope>
    <source>
        <strain evidence="1">Liverpool</strain>
    </source>
</reference>
<gene>
    <name evidence="1" type="ORF">AaeL_AAEL005118</name>
</gene>
<dbReference type="OrthoDB" id="10608632at2759"/>
<dbReference type="HOGENOM" id="CLU_1082637_0_0_1"/>
<name>A0A1S4F9V9_AEDAE</name>
<evidence type="ECO:0000313" key="2">
    <source>
        <dbReference type="Proteomes" id="UP000682892"/>
    </source>
</evidence>